<dbReference type="KEGG" id="mya:MORIYA_1548"/>
<dbReference type="AlphaFoldDB" id="A0A330LP94"/>
<keyword evidence="2" id="KW-1185">Reference proteome</keyword>
<organism evidence="1 2">
    <name type="scientific">Moritella yayanosii</name>
    <dbReference type="NCBI Taxonomy" id="69539"/>
    <lineage>
        <taxon>Bacteria</taxon>
        <taxon>Pseudomonadati</taxon>
        <taxon>Pseudomonadota</taxon>
        <taxon>Gammaproteobacteria</taxon>
        <taxon>Alteromonadales</taxon>
        <taxon>Moritellaceae</taxon>
        <taxon>Moritella</taxon>
    </lineage>
</organism>
<evidence type="ECO:0000313" key="2">
    <source>
        <dbReference type="Proteomes" id="UP000250163"/>
    </source>
</evidence>
<evidence type="ECO:0000313" key="1">
    <source>
        <dbReference type="EMBL" id="SQD78026.1"/>
    </source>
</evidence>
<sequence>MYVWLIQCQVEKYSKFVFIYAILASNWLPLKCYYLGEFTFLYLSIL</sequence>
<dbReference type="EMBL" id="LS483250">
    <property type="protein sequence ID" value="SQD78026.1"/>
    <property type="molecule type" value="Genomic_DNA"/>
</dbReference>
<dbReference type="Proteomes" id="UP000250163">
    <property type="component" value="Chromosome MORIYA"/>
</dbReference>
<protein>
    <submittedName>
        <fullName evidence="1">Uncharacterized protein</fullName>
    </submittedName>
</protein>
<gene>
    <name evidence="1" type="ORF">MORIYA_1548</name>
</gene>
<accession>A0A330LP94</accession>
<name>A0A330LP94_9GAMM</name>
<proteinExistence type="predicted"/>
<reference evidence="2" key="1">
    <citation type="submission" date="2018-05" db="EMBL/GenBank/DDBJ databases">
        <authorList>
            <person name="Cea G.-C."/>
            <person name="William W."/>
        </authorList>
    </citation>
    <scope>NUCLEOTIDE SEQUENCE [LARGE SCALE GENOMIC DNA]</scope>
    <source>
        <strain evidence="2">DB21MT 5</strain>
    </source>
</reference>